<proteinExistence type="inferred from homology"/>
<dbReference type="Pfam" id="PF00015">
    <property type="entry name" value="MCPsignal"/>
    <property type="match status" value="1"/>
</dbReference>
<feature type="transmembrane region" description="Helical" evidence="10">
    <location>
        <begin position="204"/>
        <end position="226"/>
    </location>
</feature>
<keyword evidence="16" id="KW-1185">Reference proteome</keyword>
<dbReference type="PANTHER" id="PTHR32089:SF119">
    <property type="entry name" value="METHYL-ACCEPTING CHEMOTAXIS PROTEIN CTPL"/>
    <property type="match status" value="1"/>
</dbReference>
<dbReference type="EMBL" id="AP023189">
    <property type="protein sequence ID" value="BCG24559.1"/>
    <property type="molecule type" value="Genomic_DNA"/>
</dbReference>
<keyword evidence="5 10" id="KW-1133">Transmembrane helix</keyword>
<dbReference type="EMBL" id="BQKM01000003">
    <property type="protein sequence ID" value="GJN52082.1"/>
    <property type="molecule type" value="Genomic_DNA"/>
</dbReference>
<dbReference type="Pfam" id="PF17200">
    <property type="entry name" value="sCache_2"/>
    <property type="match status" value="1"/>
</dbReference>
<keyword evidence="2" id="KW-1003">Cell membrane</keyword>
<dbReference type="FunFam" id="1.10.287.950:FF:000001">
    <property type="entry name" value="Methyl-accepting chemotaxis sensory transducer"/>
    <property type="match status" value="1"/>
</dbReference>
<keyword evidence="4 10" id="KW-0812">Transmembrane</keyword>
<evidence type="ECO:0000256" key="3">
    <source>
        <dbReference type="ARBA" id="ARBA00022481"/>
    </source>
</evidence>
<evidence type="ECO:0000313" key="13">
    <source>
        <dbReference type="EMBL" id="BCG24559.1"/>
    </source>
</evidence>
<evidence type="ECO:0000256" key="1">
    <source>
        <dbReference type="ARBA" id="ARBA00004651"/>
    </source>
</evidence>
<dbReference type="PROSITE" id="PS50111">
    <property type="entry name" value="CHEMOTAXIS_TRANSDUC_2"/>
    <property type="match status" value="1"/>
</dbReference>
<keyword evidence="3" id="KW-0488">Methylation</keyword>
<dbReference type="InterPro" id="IPR003660">
    <property type="entry name" value="HAMP_dom"/>
</dbReference>
<dbReference type="Proteomes" id="UP000509383">
    <property type="component" value="Chromosome"/>
</dbReference>
<protein>
    <submittedName>
        <fullName evidence="13">Methyl-accepting chemotaxis protein</fullName>
    </submittedName>
</protein>
<dbReference type="GO" id="GO:0005886">
    <property type="term" value="C:plasma membrane"/>
    <property type="evidence" value="ECO:0007669"/>
    <property type="project" value="UniProtKB-SubCell"/>
</dbReference>
<evidence type="ECO:0000256" key="10">
    <source>
        <dbReference type="SAM" id="Phobius"/>
    </source>
</evidence>
<keyword evidence="7 9" id="KW-0807">Transducer</keyword>
<dbReference type="SMART" id="SM01049">
    <property type="entry name" value="Cache_2"/>
    <property type="match status" value="1"/>
</dbReference>
<dbReference type="GO" id="GO:0007165">
    <property type="term" value="P:signal transduction"/>
    <property type="evidence" value="ECO:0007669"/>
    <property type="project" value="UniProtKB-KW"/>
</dbReference>
<name>A0A6J4E5K0_9PSED</name>
<evidence type="ECO:0000313" key="15">
    <source>
        <dbReference type="Proteomes" id="UP000509383"/>
    </source>
</evidence>
<evidence type="ECO:0000256" key="9">
    <source>
        <dbReference type="PROSITE-ProRule" id="PRU00284"/>
    </source>
</evidence>
<comment type="subcellular location">
    <subcellularLocation>
        <location evidence="1">Cell membrane</location>
        <topology evidence="1">Multi-pass membrane protein</topology>
    </subcellularLocation>
</comment>
<dbReference type="PRINTS" id="PR00260">
    <property type="entry name" value="CHEMTRNSDUCR"/>
</dbReference>
<dbReference type="SUPFAM" id="SSF58104">
    <property type="entry name" value="Methyl-accepting chemotaxis protein (MCP) signaling domain"/>
    <property type="match status" value="1"/>
</dbReference>
<dbReference type="RefSeq" id="WP_173174069.1">
    <property type="nucleotide sequence ID" value="NZ_AP023189.1"/>
</dbReference>
<sequence length="559" mass="58733">MNRLSIRQKILLLALLPVVALATISAWLFVSQARELRDLSRDDLRESLLAAKREQLANYMELALSAVAPLANGGSAAGRERIKEALRSLRFDGGSGYFFAYDSQGVQVMSADNPAREGTIYWDSTSPEGRHLVREYVEAGAAGGGYVEYGWARPGEEEPSPKLAYVVPMPDSDWVLGTGFYIDDLETQLAGLEREFAAAVRLSLIRSAASAAVLLALIAALATLLARSIHQPLDQAVRTMENIARGEGDLTRRLDPSAGHELGTLARAFNHFAEQVGQLVRQTRSSAATLGAASEELGAFMEQTGQGIASQHVESDQLATAMEQMSAAALQVASSAAGAAQAAQAAEDRVQGAQGLVRSAAEVIDGLEGQVESGVEIIRRLGSESEGIGGVLDVIHGVAEQTNLLALNAAIEAARAGDQGRGFAVVADEVRTLAGRTQSSTAEIQEMIGRLQAGAREAIAAIGQIRGGSARAVVEVGRVGQALEAVVEATTTINGMNAQIAAAAEEQTQVCESINANVHQIAAIAEQTAAGSRTASDITQRLGEMAGGLQQLVGRYRAD</sequence>
<dbReference type="GO" id="GO:0006935">
    <property type="term" value="P:chemotaxis"/>
    <property type="evidence" value="ECO:0007669"/>
    <property type="project" value="InterPro"/>
</dbReference>
<evidence type="ECO:0000259" key="11">
    <source>
        <dbReference type="PROSITE" id="PS50111"/>
    </source>
</evidence>
<dbReference type="SMART" id="SM00283">
    <property type="entry name" value="MA"/>
    <property type="match status" value="1"/>
</dbReference>
<dbReference type="KEGG" id="ptw:TUM18999_27500"/>
<feature type="domain" description="HAMP" evidence="12">
    <location>
        <begin position="227"/>
        <end position="281"/>
    </location>
</feature>
<dbReference type="Proteomes" id="UP001054892">
    <property type="component" value="Unassembled WGS sequence"/>
</dbReference>
<dbReference type="PANTHER" id="PTHR32089">
    <property type="entry name" value="METHYL-ACCEPTING CHEMOTAXIS PROTEIN MCPB"/>
    <property type="match status" value="1"/>
</dbReference>
<dbReference type="PROSITE" id="PS50885">
    <property type="entry name" value="HAMP"/>
    <property type="match status" value="1"/>
</dbReference>
<evidence type="ECO:0000313" key="16">
    <source>
        <dbReference type="Proteomes" id="UP001054892"/>
    </source>
</evidence>
<evidence type="ECO:0000256" key="6">
    <source>
        <dbReference type="ARBA" id="ARBA00023136"/>
    </source>
</evidence>
<evidence type="ECO:0000256" key="2">
    <source>
        <dbReference type="ARBA" id="ARBA00022475"/>
    </source>
</evidence>
<accession>A0A6J4E5K0</accession>
<evidence type="ECO:0000259" key="12">
    <source>
        <dbReference type="PROSITE" id="PS50885"/>
    </source>
</evidence>
<dbReference type="GO" id="GO:0004888">
    <property type="term" value="F:transmembrane signaling receptor activity"/>
    <property type="evidence" value="ECO:0007669"/>
    <property type="project" value="InterPro"/>
</dbReference>
<evidence type="ECO:0000256" key="7">
    <source>
        <dbReference type="ARBA" id="ARBA00023224"/>
    </source>
</evidence>
<evidence type="ECO:0000313" key="14">
    <source>
        <dbReference type="EMBL" id="GJN52082.1"/>
    </source>
</evidence>
<dbReference type="Gene3D" id="1.10.287.950">
    <property type="entry name" value="Methyl-accepting chemotaxis protein"/>
    <property type="match status" value="1"/>
</dbReference>
<evidence type="ECO:0000256" key="8">
    <source>
        <dbReference type="ARBA" id="ARBA00029447"/>
    </source>
</evidence>
<dbReference type="InterPro" id="IPR004089">
    <property type="entry name" value="MCPsignal_dom"/>
</dbReference>
<feature type="domain" description="Methyl-accepting transducer" evidence="11">
    <location>
        <begin position="286"/>
        <end position="522"/>
    </location>
</feature>
<evidence type="ECO:0000256" key="4">
    <source>
        <dbReference type="ARBA" id="ARBA00022692"/>
    </source>
</evidence>
<organism evidence="13 15">
    <name type="scientific">Pseudomonas tohonis</name>
    <dbReference type="NCBI Taxonomy" id="2725477"/>
    <lineage>
        <taxon>Bacteria</taxon>
        <taxon>Pseudomonadati</taxon>
        <taxon>Pseudomonadota</taxon>
        <taxon>Gammaproteobacteria</taxon>
        <taxon>Pseudomonadales</taxon>
        <taxon>Pseudomonadaceae</taxon>
        <taxon>Pseudomonas</taxon>
    </lineage>
</organism>
<dbReference type="CDD" id="cd06225">
    <property type="entry name" value="HAMP"/>
    <property type="match status" value="1"/>
</dbReference>
<comment type="similarity">
    <text evidence="8">Belongs to the methyl-accepting chemotaxis (MCP) protein family.</text>
</comment>
<keyword evidence="6 10" id="KW-0472">Membrane</keyword>
<gene>
    <name evidence="13" type="ORF">TUM18999_27500</name>
    <name evidence="14" type="ORF">TUM20286_18340</name>
</gene>
<reference evidence="13 15" key="1">
    <citation type="submission" date="2020-05" db="EMBL/GenBank/DDBJ databases">
        <title>Characterization of novel class B3 metallo-beta-lactamase from novel Pseudomonas species.</title>
        <authorList>
            <person name="Yamada K."/>
            <person name="Aoki K."/>
            <person name="Ishii Y."/>
        </authorList>
    </citation>
    <scope>NUCLEOTIDE SEQUENCE [LARGE SCALE GENOMIC DNA]</scope>
    <source>
        <strain evidence="13 15">TUM18999</strain>
        <strain evidence="14 16">TUM20286</strain>
    </source>
</reference>
<dbReference type="InterPro" id="IPR033480">
    <property type="entry name" value="sCache_2"/>
</dbReference>
<dbReference type="InterPro" id="IPR004090">
    <property type="entry name" value="Chemotax_Me-accpt_rcpt"/>
</dbReference>
<dbReference type="Pfam" id="PF00672">
    <property type="entry name" value="HAMP"/>
    <property type="match status" value="1"/>
</dbReference>
<evidence type="ECO:0000256" key="5">
    <source>
        <dbReference type="ARBA" id="ARBA00022989"/>
    </source>
</evidence>
<dbReference type="AlphaFoldDB" id="A0A6J4E5K0"/>
<dbReference type="SMART" id="SM00304">
    <property type="entry name" value="HAMP"/>
    <property type="match status" value="1"/>
</dbReference>
<dbReference type="Gene3D" id="3.30.450.20">
    <property type="entry name" value="PAS domain"/>
    <property type="match status" value="1"/>
</dbReference>